<evidence type="ECO:0000256" key="4">
    <source>
        <dbReference type="ARBA" id="ARBA00022475"/>
    </source>
</evidence>
<keyword evidence="3" id="KW-0813">Transport</keyword>
<evidence type="ECO:0000256" key="18">
    <source>
        <dbReference type="SAM" id="Phobius"/>
    </source>
</evidence>
<feature type="region of interest" description="Disordered" evidence="17">
    <location>
        <begin position="27"/>
        <end position="133"/>
    </location>
</feature>
<dbReference type="InterPro" id="IPR038770">
    <property type="entry name" value="Na+/solute_symporter_sf"/>
</dbReference>
<feature type="transmembrane region" description="Helical" evidence="18">
    <location>
        <begin position="312"/>
        <end position="337"/>
    </location>
</feature>
<keyword evidence="8" id="KW-0915">Sodium</keyword>
<dbReference type="GO" id="GO:0005886">
    <property type="term" value="C:plasma membrane"/>
    <property type="evidence" value="ECO:0007669"/>
    <property type="project" value="UniProtKB-SubCell"/>
</dbReference>
<comment type="function">
    <text evidence="13">Transporter for bile acids.</text>
</comment>
<gene>
    <name evidence="19" type="ORF">NXF25_014126</name>
</gene>
<dbReference type="FunFam" id="1.20.1530.20:FF:000013">
    <property type="entry name" value="sodium/bile acid cotransporter 4"/>
    <property type="match status" value="1"/>
</dbReference>
<dbReference type="Proteomes" id="UP001474421">
    <property type="component" value="Unassembled WGS sequence"/>
</dbReference>
<comment type="caution">
    <text evidence="19">The sequence shown here is derived from an EMBL/GenBank/DDBJ whole genome shotgun (WGS) entry which is preliminary data.</text>
</comment>
<keyword evidence="4" id="KW-1003">Cell membrane</keyword>
<feature type="compositionally biased region" description="Basic residues" evidence="17">
    <location>
        <begin position="105"/>
        <end position="115"/>
    </location>
</feature>
<evidence type="ECO:0000256" key="9">
    <source>
        <dbReference type="ARBA" id="ARBA00023065"/>
    </source>
</evidence>
<keyword evidence="10 18" id="KW-0472">Membrane</keyword>
<dbReference type="InterPro" id="IPR002657">
    <property type="entry name" value="BilAc:Na_symport/Acr3"/>
</dbReference>
<evidence type="ECO:0000256" key="2">
    <source>
        <dbReference type="ARBA" id="ARBA00006528"/>
    </source>
</evidence>
<keyword evidence="12" id="KW-0739">Sodium transport</keyword>
<dbReference type="Gene3D" id="1.20.1530.20">
    <property type="match status" value="1"/>
</dbReference>
<comment type="subcellular location">
    <subcellularLocation>
        <location evidence="1">Cell membrane</location>
        <topology evidence="1">Multi-pass membrane protein</topology>
    </subcellularLocation>
</comment>
<keyword evidence="6" id="KW-0769">Symport</keyword>
<evidence type="ECO:0000256" key="17">
    <source>
        <dbReference type="SAM" id="MobiDB-lite"/>
    </source>
</evidence>
<dbReference type="PANTHER" id="PTHR10361">
    <property type="entry name" value="SODIUM-BILE ACID COTRANSPORTER"/>
    <property type="match status" value="1"/>
</dbReference>
<evidence type="ECO:0000313" key="19">
    <source>
        <dbReference type="EMBL" id="KAK9399157.1"/>
    </source>
</evidence>
<evidence type="ECO:0000256" key="7">
    <source>
        <dbReference type="ARBA" id="ARBA00022989"/>
    </source>
</evidence>
<evidence type="ECO:0000256" key="16">
    <source>
        <dbReference type="ARBA" id="ARBA00082913"/>
    </source>
</evidence>
<feature type="transmembrane region" description="Helical" evidence="18">
    <location>
        <begin position="277"/>
        <end position="300"/>
    </location>
</feature>
<evidence type="ECO:0000256" key="14">
    <source>
        <dbReference type="ARBA" id="ARBA00071630"/>
    </source>
</evidence>
<feature type="region of interest" description="Disordered" evidence="17">
    <location>
        <begin position="515"/>
        <end position="537"/>
    </location>
</feature>
<evidence type="ECO:0000256" key="1">
    <source>
        <dbReference type="ARBA" id="ARBA00004651"/>
    </source>
</evidence>
<evidence type="ECO:0000256" key="6">
    <source>
        <dbReference type="ARBA" id="ARBA00022847"/>
    </source>
</evidence>
<keyword evidence="20" id="KW-1185">Reference proteome</keyword>
<keyword evidence="11" id="KW-0325">Glycoprotein</keyword>
<feature type="transmembrane region" description="Helical" evidence="18">
    <location>
        <begin position="446"/>
        <end position="466"/>
    </location>
</feature>
<keyword evidence="7 18" id="KW-1133">Transmembrane helix</keyword>
<evidence type="ECO:0000256" key="12">
    <source>
        <dbReference type="ARBA" id="ARBA00023201"/>
    </source>
</evidence>
<accession>A0AAW1BB38</accession>
<reference evidence="19 20" key="1">
    <citation type="journal article" date="2024" name="Proc. Natl. Acad. Sci. U.S.A.">
        <title>The genetic regulatory architecture and epigenomic basis for age-related changes in rattlesnake venom.</title>
        <authorList>
            <person name="Hogan M.P."/>
            <person name="Holding M.L."/>
            <person name="Nystrom G.S."/>
            <person name="Colston T.J."/>
            <person name="Bartlett D.A."/>
            <person name="Mason A.J."/>
            <person name="Ellsworth S.A."/>
            <person name="Rautsaw R.M."/>
            <person name="Lawrence K.C."/>
            <person name="Strickland J.L."/>
            <person name="He B."/>
            <person name="Fraser P."/>
            <person name="Margres M.J."/>
            <person name="Gilbert D.M."/>
            <person name="Gibbs H.L."/>
            <person name="Parkinson C.L."/>
            <person name="Rokyta D.R."/>
        </authorList>
    </citation>
    <scope>NUCLEOTIDE SEQUENCE [LARGE SCALE GENOMIC DNA]</scope>
    <source>
        <strain evidence="19">DRR0105</strain>
    </source>
</reference>
<evidence type="ECO:0000256" key="11">
    <source>
        <dbReference type="ARBA" id="ARBA00023180"/>
    </source>
</evidence>
<protein>
    <recommendedName>
        <fullName evidence="14">Sodium/bile acid cotransporter 4</fullName>
    </recommendedName>
    <alternativeName>
        <fullName evidence="15">Na(+)/bile acid cotransporter 4</fullName>
    </alternativeName>
    <alternativeName>
        <fullName evidence="16">Solute carrier family 10 member 4</fullName>
    </alternativeName>
</protein>
<keyword evidence="9" id="KW-0406">Ion transport</keyword>
<evidence type="ECO:0000256" key="5">
    <source>
        <dbReference type="ARBA" id="ARBA00022692"/>
    </source>
</evidence>
<evidence type="ECO:0000256" key="10">
    <source>
        <dbReference type="ARBA" id="ARBA00023136"/>
    </source>
</evidence>
<evidence type="ECO:0000256" key="8">
    <source>
        <dbReference type="ARBA" id="ARBA00023053"/>
    </source>
</evidence>
<feature type="transmembrane region" description="Helical" evidence="18">
    <location>
        <begin position="349"/>
        <end position="369"/>
    </location>
</feature>
<feature type="compositionally biased region" description="Basic and acidic residues" evidence="17">
    <location>
        <begin position="27"/>
        <end position="41"/>
    </location>
</feature>
<sequence length="537" mass="57509">MGSLCFHKARPFPTRGFGCLRRREGPCSLSETRRGRPEIHPRTAAASGWGQSPGLGGWRPTASSGARPLENEGGGGEATDGRRKTGAALRRRTDGAGSTKSARPPVHHRTRRTRPRISAPTPTPAAMDSSAAPDNRTAAWRLLPFGQGRGNATSGPGPAPSSVPGLAPPGGVVEAPFWDGPLNHGLSVLVGLALCVTMLGLGCTVELSQLGAQLRRPLGLLLALLCQFGLMPLLAFLLALLFALDEVAAVAVLLCGCCPGGNLSNLMTLLVDGDMNLSIIMTASSIVLALFLMPLCLWIYSRAWINTPFVRLLPLGAVTLTLCSTLLPIGLGVFIRYRYTRLADILVKISLWSLLVSLVVLFILTGTMLGPELLATIPATVYVVAVLMPLAGYGCGYGIATLFRLPPHCKRTVSLETGCQNVQLCTAILKLSFPPQFIGSMYMFPLLYALFQSAEAGLFVLAYKIYGKDFYKQEPLGRDNEEDTDISYKKLKEEAVPEISYGTSLQLRAQLSRMSRLGSGGAERSLPGRARPTPREI</sequence>
<feature type="transmembrane region" description="Helical" evidence="18">
    <location>
        <begin position="381"/>
        <end position="403"/>
    </location>
</feature>
<proteinExistence type="inferred from homology"/>
<organism evidence="19 20">
    <name type="scientific">Crotalus adamanteus</name>
    <name type="common">Eastern diamondback rattlesnake</name>
    <dbReference type="NCBI Taxonomy" id="8729"/>
    <lineage>
        <taxon>Eukaryota</taxon>
        <taxon>Metazoa</taxon>
        <taxon>Chordata</taxon>
        <taxon>Craniata</taxon>
        <taxon>Vertebrata</taxon>
        <taxon>Euteleostomi</taxon>
        <taxon>Lepidosauria</taxon>
        <taxon>Squamata</taxon>
        <taxon>Bifurcata</taxon>
        <taxon>Unidentata</taxon>
        <taxon>Episquamata</taxon>
        <taxon>Toxicofera</taxon>
        <taxon>Serpentes</taxon>
        <taxon>Colubroidea</taxon>
        <taxon>Viperidae</taxon>
        <taxon>Crotalinae</taxon>
        <taxon>Crotalus</taxon>
    </lineage>
</organism>
<feature type="transmembrane region" description="Helical" evidence="18">
    <location>
        <begin position="186"/>
        <end position="207"/>
    </location>
</feature>
<evidence type="ECO:0000256" key="3">
    <source>
        <dbReference type="ARBA" id="ARBA00022448"/>
    </source>
</evidence>
<evidence type="ECO:0000256" key="13">
    <source>
        <dbReference type="ARBA" id="ARBA00057383"/>
    </source>
</evidence>
<dbReference type="AlphaFoldDB" id="A0AAW1BB38"/>
<evidence type="ECO:0000256" key="15">
    <source>
        <dbReference type="ARBA" id="ARBA00076517"/>
    </source>
</evidence>
<dbReference type="GO" id="GO:0008508">
    <property type="term" value="F:bile acid:sodium symporter activity"/>
    <property type="evidence" value="ECO:0007669"/>
    <property type="project" value="TreeGrafter"/>
</dbReference>
<evidence type="ECO:0000313" key="20">
    <source>
        <dbReference type="Proteomes" id="UP001474421"/>
    </source>
</evidence>
<feature type="compositionally biased region" description="Low complexity" evidence="17">
    <location>
        <begin position="116"/>
        <end position="126"/>
    </location>
</feature>
<feature type="transmembrane region" description="Helical" evidence="18">
    <location>
        <begin position="219"/>
        <end position="242"/>
    </location>
</feature>
<dbReference type="EMBL" id="JAOTOJ010000007">
    <property type="protein sequence ID" value="KAK9399157.1"/>
    <property type="molecule type" value="Genomic_DNA"/>
</dbReference>
<dbReference type="InterPro" id="IPR004710">
    <property type="entry name" value="Bilac:Na_transpt"/>
</dbReference>
<name>A0AAW1BB38_CROAD</name>
<comment type="similarity">
    <text evidence="2">Belongs to the bile acid:sodium symporter (BASS) (TC 2.A.28) family.</text>
</comment>
<keyword evidence="5 18" id="KW-0812">Transmembrane</keyword>
<dbReference type="Pfam" id="PF01758">
    <property type="entry name" value="SBF"/>
    <property type="match status" value="1"/>
</dbReference>
<dbReference type="PANTHER" id="PTHR10361:SF41">
    <property type="entry name" value="SODIUM_BILE ACID COTRANSPORTER 4"/>
    <property type="match status" value="1"/>
</dbReference>